<name>A0ACC0PUK9_RHOML</name>
<protein>
    <submittedName>
        <fullName evidence="1">Uncharacterized protein</fullName>
    </submittedName>
</protein>
<accession>A0ACC0PUK9</accession>
<reference evidence="1" key="1">
    <citation type="submission" date="2022-02" db="EMBL/GenBank/DDBJ databases">
        <title>Plant Genome Project.</title>
        <authorList>
            <person name="Zhang R.-G."/>
        </authorList>
    </citation>
    <scope>NUCLEOTIDE SEQUENCE</scope>
    <source>
        <strain evidence="1">AT1</strain>
    </source>
</reference>
<sequence length="82" mass="9077">MSLGDNALFLGENASISVDASRFPGIKANCTYYTDNYWEFYEQGGANHTGIYCLKDGSKSACYEEESFNPICPPLWVSPSSF</sequence>
<evidence type="ECO:0000313" key="2">
    <source>
        <dbReference type="Proteomes" id="UP001062846"/>
    </source>
</evidence>
<dbReference type="EMBL" id="CM046389">
    <property type="protein sequence ID" value="KAI8569433.1"/>
    <property type="molecule type" value="Genomic_DNA"/>
</dbReference>
<organism evidence="1 2">
    <name type="scientific">Rhododendron molle</name>
    <name type="common">Chinese azalea</name>
    <name type="synonym">Azalea mollis</name>
    <dbReference type="NCBI Taxonomy" id="49168"/>
    <lineage>
        <taxon>Eukaryota</taxon>
        <taxon>Viridiplantae</taxon>
        <taxon>Streptophyta</taxon>
        <taxon>Embryophyta</taxon>
        <taxon>Tracheophyta</taxon>
        <taxon>Spermatophyta</taxon>
        <taxon>Magnoliopsida</taxon>
        <taxon>eudicotyledons</taxon>
        <taxon>Gunneridae</taxon>
        <taxon>Pentapetalae</taxon>
        <taxon>asterids</taxon>
        <taxon>Ericales</taxon>
        <taxon>Ericaceae</taxon>
        <taxon>Ericoideae</taxon>
        <taxon>Rhodoreae</taxon>
        <taxon>Rhododendron</taxon>
    </lineage>
</organism>
<keyword evidence="2" id="KW-1185">Reference proteome</keyword>
<comment type="caution">
    <text evidence="1">The sequence shown here is derived from an EMBL/GenBank/DDBJ whole genome shotgun (WGS) entry which is preliminary data.</text>
</comment>
<proteinExistence type="predicted"/>
<evidence type="ECO:0000313" key="1">
    <source>
        <dbReference type="EMBL" id="KAI8569433.1"/>
    </source>
</evidence>
<dbReference type="Proteomes" id="UP001062846">
    <property type="component" value="Chromosome 2"/>
</dbReference>
<gene>
    <name evidence="1" type="ORF">RHMOL_Rhmol02G0278700</name>
</gene>